<feature type="transmembrane region" description="Helical" evidence="7">
    <location>
        <begin position="543"/>
        <end position="566"/>
    </location>
</feature>
<dbReference type="InterPro" id="IPR002668">
    <property type="entry name" value="CNT_N_dom"/>
</dbReference>
<dbReference type="InterPro" id="IPR018270">
    <property type="entry name" value="C_nuclsd_transpt_met_bac"/>
</dbReference>
<keyword evidence="3" id="KW-1003">Cell membrane</keyword>
<feature type="transmembrane region" description="Helical" evidence="7">
    <location>
        <begin position="348"/>
        <end position="370"/>
    </location>
</feature>
<gene>
    <name evidence="13" type="primary">SLC28A3</name>
</gene>
<name>A0AAJ7T1K2_PETMA</name>
<organism evidence="12 13">
    <name type="scientific">Petromyzon marinus</name>
    <name type="common">Sea lamprey</name>
    <dbReference type="NCBI Taxonomy" id="7757"/>
    <lineage>
        <taxon>Eukaryota</taxon>
        <taxon>Metazoa</taxon>
        <taxon>Chordata</taxon>
        <taxon>Craniata</taxon>
        <taxon>Vertebrata</taxon>
        <taxon>Cyclostomata</taxon>
        <taxon>Hyperoartia</taxon>
        <taxon>Petromyzontiformes</taxon>
        <taxon>Petromyzontidae</taxon>
        <taxon>Petromyzon</taxon>
    </lineage>
</organism>
<evidence type="ECO:0000256" key="5">
    <source>
        <dbReference type="ARBA" id="ARBA00022989"/>
    </source>
</evidence>
<evidence type="ECO:0000256" key="7">
    <source>
        <dbReference type="RuleBase" id="RU362018"/>
    </source>
</evidence>
<dbReference type="Pfam" id="PF01773">
    <property type="entry name" value="Nucleos_tra2_N"/>
    <property type="match status" value="1"/>
</dbReference>
<evidence type="ECO:0000256" key="2">
    <source>
        <dbReference type="ARBA" id="ARBA00009033"/>
    </source>
</evidence>
<feature type="transmembrane region" description="Helical" evidence="7">
    <location>
        <begin position="160"/>
        <end position="179"/>
    </location>
</feature>
<evidence type="ECO:0000259" key="9">
    <source>
        <dbReference type="Pfam" id="PF01773"/>
    </source>
</evidence>
<dbReference type="InterPro" id="IPR011642">
    <property type="entry name" value="Gate_dom"/>
</dbReference>
<feature type="domain" description="Nucleoside transporter/FeoB GTPase Gate" evidence="11">
    <location>
        <begin position="273"/>
        <end position="371"/>
    </location>
</feature>
<feature type="transmembrane region" description="Helical" evidence="7">
    <location>
        <begin position="217"/>
        <end position="234"/>
    </location>
</feature>
<dbReference type="NCBIfam" id="TIGR00804">
    <property type="entry name" value="nupC"/>
    <property type="match status" value="1"/>
</dbReference>
<dbReference type="GO" id="GO:0005886">
    <property type="term" value="C:plasma membrane"/>
    <property type="evidence" value="ECO:0007669"/>
    <property type="project" value="UniProtKB-SubCell"/>
</dbReference>
<evidence type="ECO:0000256" key="6">
    <source>
        <dbReference type="ARBA" id="ARBA00023136"/>
    </source>
</evidence>
<dbReference type="GO" id="GO:0015390">
    <property type="term" value="F:purine-specific nucleoside:sodium symporter activity"/>
    <property type="evidence" value="ECO:0007669"/>
    <property type="project" value="TreeGrafter"/>
</dbReference>
<comment type="subcellular location">
    <subcellularLocation>
        <location evidence="1">Cell membrane</location>
        <topology evidence="1">Multi-pass membrane protein</topology>
    </subcellularLocation>
</comment>
<dbReference type="RefSeq" id="XP_032809174.1">
    <property type="nucleotide sequence ID" value="XM_032953283.1"/>
</dbReference>
<evidence type="ECO:0000259" key="10">
    <source>
        <dbReference type="Pfam" id="PF07662"/>
    </source>
</evidence>
<evidence type="ECO:0000256" key="8">
    <source>
        <dbReference type="SAM" id="MobiDB-lite"/>
    </source>
</evidence>
<dbReference type="Proteomes" id="UP001318040">
    <property type="component" value="Chromosome 13"/>
</dbReference>
<evidence type="ECO:0000256" key="3">
    <source>
        <dbReference type="ARBA" id="ARBA00022475"/>
    </source>
</evidence>
<dbReference type="GO" id="GO:0015389">
    <property type="term" value="F:pyrimidine- and adenosine-specific:sodium symporter activity"/>
    <property type="evidence" value="ECO:0007669"/>
    <property type="project" value="TreeGrafter"/>
</dbReference>
<dbReference type="GO" id="GO:0015864">
    <property type="term" value="P:pyrimidine nucleoside transport"/>
    <property type="evidence" value="ECO:0007669"/>
    <property type="project" value="TreeGrafter"/>
</dbReference>
<feature type="region of interest" description="Disordered" evidence="8">
    <location>
        <begin position="1"/>
        <end position="48"/>
    </location>
</feature>
<feature type="transmembrane region" description="Helical" evidence="7">
    <location>
        <begin position="434"/>
        <end position="456"/>
    </location>
</feature>
<evidence type="ECO:0000259" key="11">
    <source>
        <dbReference type="Pfam" id="PF07670"/>
    </source>
</evidence>
<evidence type="ECO:0000256" key="1">
    <source>
        <dbReference type="ARBA" id="ARBA00004651"/>
    </source>
</evidence>
<feature type="transmembrane region" description="Helical" evidence="7">
    <location>
        <begin position="468"/>
        <end position="487"/>
    </location>
</feature>
<dbReference type="Pfam" id="PF07670">
    <property type="entry name" value="Gate"/>
    <property type="match status" value="1"/>
</dbReference>
<feature type="transmembrane region" description="Helical" evidence="7">
    <location>
        <begin position="185"/>
        <end position="205"/>
    </location>
</feature>
<protein>
    <recommendedName>
        <fullName evidence="7">Sodium/nucleoside cotransporter</fullName>
    </recommendedName>
</protein>
<feature type="transmembrane region" description="Helical" evidence="7">
    <location>
        <begin position="271"/>
        <end position="293"/>
    </location>
</feature>
<dbReference type="InterPro" id="IPR011657">
    <property type="entry name" value="CNT_C_dom"/>
</dbReference>
<keyword evidence="4 7" id="KW-0812">Transmembrane</keyword>
<evidence type="ECO:0000256" key="4">
    <source>
        <dbReference type="ARBA" id="ARBA00022692"/>
    </source>
</evidence>
<sequence>MEMTSDNANGEATSIGVDNEAYLPEYENVDRRRKPGEEEEEVADSKGHVSVHVKDTDEEEFVATAAWARKLDKSRNKIRKHFKKHENIYHWVGLGVLSAGLLALVIAACIINFNASLALLVLTCLGIFFIVWDTLMAKYEGKIAKALQPAIRYFNKHWNIIQWFVYAAVLIAIVLWLALDTAKQGLNQLIPFGGLIMLILIMFICSKHPTRVKWRPVIWGVGIQWVFGIIILRTEAGLDAFEWLGSQVQTFLDYADAGSKFVFGDLYTDHFFAFKVLPIVIFFSMIMSMLYYIGFMQWLILKVGWVMQITMGTSPTESLVAAGNIFVGQTESPLLIRPYLADLTLSEIHSVMTSGFATIAGSVLGAYISFGVPAAHLLTASVMSAPAALAISKVFWPETQKSKFKVKGSLKLEKGTESNLVEAASHGASASIPLVANIAANLIAFLALLAFINAILSWLGGMFNYPDLSFELICSYVFMPLAFMMGVDWADAFMVAELLGVKTFFNEFVAYERLSLLIKARTDGSPEYVDGVKQYMSVRSEAIATYALCGFANLGSIGIMIGGLSSMAPHRRSDIAKCAVRALISGTVACFMTACIAGILYTPQPTCLVILGDAFSGGEVPTNSSIIVTCCNDLFNRTEVTDPENIIIGGNYTREALDGCCNMMISPFFNCSWVV</sequence>
<feature type="domain" description="Concentrative nucleoside transporter C-terminal" evidence="10">
    <location>
        <begin position="376"/>
        <end position="598"/>
    </location>
</feature>
<feature type="domain" description="Concentrative nucleoside transporter N-terminal" evidence="9">
    <location>
        <begin position="194"/>
        <end position="266"/>
    </location>
</feature>
<dbReference type="AlphaFoldDB" id="A0AAJ7T1K2"/>
<comment type="similarity">
    <text evidence="2 7">Belongs to the concentrative nucleoside transporter (CNT) (TC 2.A.41) family.</text>
</comment>
<proteinExistence type="inferred from homology"/>
<keyword evidence="6 7" id="KW-0472">Membrane</keyword>
<dbReference type="GO" id="GO:0015860">
    <property type="term" value="P:purine nucleoside transmembrane transport"/>
    <property type="evidence" value="ECO:0007669"/>
    <property type="project" value="TreeGrafter"/>
</dbReference>
<feature type="transmembrane region" description="Helical" evidence="7">
    <location>
        <begin position="119"/>
        <end position="139"/>
    </location>
</feature>
<keyword evidence="7" id="KW-0813">Transport</keyword>
<reference evidence="13" key="1">
    <citation type="submission" date="2025-08" db="UniProtKB">
        <authorList>
            <consortium name="RefSeq"/>
        </authorList>
    </citation>
    <scope>IDENTIFICATION</scope>
    <source>
        <tissue evidence="13">Sperm</tissue>
    </source>
</reference>
<dbReference type="PANTHER" id="PTHR10590:SF4">
    <property type="entry name" value="SOLUTE CARRIER FAMILY 28 MEMBER 3"/>
    <property type="match status" value="1"/>
</dbReference>
<evidence type="ECO:0000313" key="13">
    <source>
        <dbReference type="RefSeq" id="XP_032809174.1"/>
    </source>
</evidence>
<dbReference type="CTD" id="64078"/>
<keyword evidence="5 7" id="KW-1133">Transmembrane helix</keyword>
<dbReference type="Pfam" id="PF07662">
    <property type="entry name" value="Nucleos_tra2_C"/>
    <property type="match status" value="1"/>
</dbReference>
<keyword evidence="12" id="KW-1185">Reference proteome</keyword>
<evidence type="ECO:0000313" key="12">
    <source>
        <dbReference type="Proteomes" id="UP001318040"/>
    </source>
</evidence>
<feature type="compositionally biased region" description="Polar residues" evidence="8">
    <location>
        <begin position="1"/>
        <end position="12"/>
    </location>
</feature>
<accession>A0AAJ7T1K2</accession>
<dbReference type="KEGG" id="pmrn:116941921"/>
<dbReference type="PANTHER" id="PTHR10590">
    <property type="entry name" value="SODIUM/NUCLEOSIDE COTRANSPORTER"/>
    <property type="match status" value="1"/>
</dbReference>
<feature type="transmembrane region" description="Helical" evidence="7">
    <location>
        <begin position="88"/>
        <end position="113"/>
    </location>
</feature>
<feature type="transmembrane region" description="Helical" evidence="7">
    <location>
        <begin position="578"/>
        <end position="601"/>
    </location>
</feature>
<dbReference type="InterPro" id="IPR008276">
    <property type="entry name" value="C_nuclsd_transpt"/>
</dbReference>